<dbReference type="GO" id="GO:0005634">
    <property type="term" value="C:nucleus"/>
    <property type="evidence" value="ECO:0007669"/>
    <property type="project" value="UniProtKB-SubCell"/>
</dbReference>
<reference evidence="12 13" key="1">
    <citation type="submission" date="2023-10" db="EMBL/GenBank/DDBJ databases">
        <title>Chromosome-scale genome assembly provides insights into flower coloration mechanisms of Canna indica.</title>
        <authorList>
            <person name="Li C."/>
        </authorList>
    </citation>
    <scope>NUCLEOTIDE SEQUENCE [LARGE SCALE GENOMIC DNA]</scope>
    <source>
        <tissue evidence="12">Flower</tissue>
    </source>
</reference>
<dbReference type="AlphaFoldDB" id="A0AAQ3KUD1"/>
<feature type="domain" description="AP2/ERF" evidence="11">
    <location>
        <begin position="75"/>
        <end position="132"/>
    </location>
</feature>
<name>A0AAQ3KUD1_9LILI</name>
<dbReference type="Pfam" id="PF00847">
    <property type="entry name" value="AP2"/>
    <property type="match status" value="1"/>
</dbReference>
<dbReference type="FunFam" id="3.30.730.10:FF:000001">
    <property type="entry name" value="Ethylene-responsive transcription factor 2"/>
    <property type="match status" value="1"/>
</dbReference>
<dbReference type="InterPro" id="IPR001471">
    <property type="entry name" value="AP2/ERF_dom"/>
</dbReference>
<sequence>MVVMMMMDSGTGRKKRARRGRDGTSSVSDIIARWRQRNQQLDITSGDKQIRRPPAKGSKKGCMRGKGGPENANCMYRGVRQRTWGKWVAEIREPDHGTRLWLGTFPTAAEAALAYDEAARAMYGRLARLNFPGLEDVPARIRESADSTSISHNSDAADVSSHDNDVNVSYQDASMSHESDIKFPKVELKNEVLYDAADVAGFLDDDVKLPTVVKIDGVHHDAVDASYIRENDTKLPKVRWKDEMGCHSEPSSTADTSMTQLAESKPELSQLGEQVDELEDEFSIEEMLDLMGSDTNTENDQHGAVDGDGNWQSISQAHISLDSLNPDASMLFPVWGAEQNSFDIDYVDSLLKPLGNEWECGLMETSKAADFRTFDVALPSSPKK</sequence>
<dbReference type="Proteomes" id="UP001327560">
    <property type="component" value="Chromosome 7"/>
</dbReference>
<feature type="coiled-coil region" evidence="9">
    <location>
        <begin position="261"/>
        <end position="288"/>
    </location>
</feature>
<evidence type="ECO:0000313" key="13">
    <source>
        <dbReference type="Proteomes" id="UP001327560"/>
    </source>
</evidence>
<keyword evidence="7" id="KW-0539">Nucleus</keyword>
<dbReference type="GO" id="GO:0000976">
    <property type="term" value="F:transcription cis-regulatory region binding"/>
    <property type="evidence" value="ECO:0007669"/>
    <property type="project" value="TreeGrafter"/>
</dbReference>
<dbReference type="GO" id="GO:0003700">
    <property type="term" value="F:DNA-binding transcription factor activity"/>
    <property type="evidence" value="ECO:0007669"/>
    <property type="project" value="InterPro"/>
</dbReference>
<dbReference type="PANTHER" id="PTHR31241">
    <property type="entry name" value="DEHYDRATION-RESPONSIVE ELEMENT-BINDING PROTEIN 2C"/>
    <property type="match status" value="1"/>
</dbReference>
<evidence type="ECO:0000256" key="4">
    <source>
        <dbReference type="ARBA" id="ARBA00023125"/>
    </source>
</evidence>
<comment type="similarity">
    <text evidence="8">Belongs to the AP2/ERF transcription factor family. ERF subfamily.</text>
</comment>
<dbReference type="GO" id="GO:0006950">
    <property type="term" value="P:response to stress"/>
    <property type="evidence" value="ECO:0007669"/>
    <property type="project" value="TreeGrafter"/>
</dbReference>
<dbReference type="CDD" id="cd00018">
    <property type="entry name" value="AP2"/>
    <property type="match status" value="1"/>
</dbReference>
<accession>A0AAQ3KUD1</accession>
<dbReference type="SUPFAM" id="SSF54171">
    <property type="entry name" value="DNA-binding domain"/>
    <property type="match status" value="1"/>
</dbReference>
<keyword evidence="2" id="KW-0805">Transcription regulation</keyword>
<evidence type="ECO:0000256" key="9">
    <source>
        <dbReference type="SAM" id="Coils"/>
    </source>
</evidence>
<dbReference type="Gene3D" id="3.30.730.10">
    <property type="entry name" value="AP2/ERF domain"/>
    <property type="match status" value="1"/>
</dbReference>
<dbReference type="PROSITE" id="PS51032">
    <property type="entry name" value="AP2_ERF"/>
    <property type="match status" value="1"/>
</dbReference>
<keyword evidence="5" id="KW-0010">Activator</keyword>
<dbReference type="SMART" id="SM00380">
    <property type="entry name" value="AP2"/>
    <property type="match status" value="1"/>
</dbReference>
<keyword evidence="13" id="KW-1185">Reference proteome</keyword>
<dbReference type="InterPro" id="IPR036955">
    <property type="entry name" value="AP2/ERF_dom_sf"/>
</dbReference>
<keyword evidence="3" id="KW-0346">Stress response</keyword>
<evidence type="ECO:0000256" key="5">
    <source>
        <dbReference type="ARBA" id="ARBA00023159"/>
    </source>
</evidence>
<evidence type="ECO:0000313" key="12">
    <source>
        <dbReference type="EMBL" id="WOL14800.1"/>
    </source>
</evidence>
<evidence type="ECO:0000259" key="11">
    <source>
        <dbReference type="PROSITE" id="PS51032"/>
    </source>
</evidence>
<keyword evidence="4" id="KW-0238">DNA-binding</keyword>
<evidence type="ECO:0000256" key="10">
    <source>
        <dbReference type="SAM" id="MobiDB-lite"/>
    </source>
</evidence>
<gene>
    <name evidence="12" type="ORF">Cni_G23581</name>
</gene>
<keyword evidence="6" id="KW-0804">Transcription</keyword>
<evidence type="ECO:0000256" key="3">
    <source>
        <dbReference type="ARBA" id="ARBA00023016"/>
    </source>
</evidence>
<dbReference type="InterPro" id="IPR016177">
    <property type="entry name" value="DNA-bd_dom_sf"/>
</dbReference>
<organism evidence="12 13">
    <name type="scientific">Canna indica</name>
    <name type="common">Indian-shot</name>
    <dbReference type="NCBI Taxonomy" id="4628"/>
    <lineage>
        <taxon>Eukaryota</taxon>
        <taxon>Viridiplantae</taxon>
        <taxon>Streptophyta</taxon>
        <taxon>Embryophyta</taxon>
        <taxon>Tracheophyta</taxon>
        <taxon>Spermatophyta</taxon>
        <taxon>Magnoliopsida</taxon>
        <taxon>Liliopsida</taxon>
        <taxon>Zingiberales</taxon>
        <taxon>Cannaceae</taxon>
        <taxon>Canna</taxon>
    </lineage>
</organism>
<dbReference type="GO" id="GO:0045893">
    <property type="term" value="P:positive regulation of DNA-templated transcription"/>
    <property type="evidence" value="ECO:0007669"/>
    <property type="project" value="TreeGrafter"/>
</dbReference>
<feature type="region of interest" description="Disordered" evidence="10">
    <location>
        <begin position="1"/>
        <end position="26"/>
    </location>
</feature>
<comment type="subcellular location">
    <subcellularLocation>
        <location evidence="1">Nucleus</location>
    </subcellularLocation>
</comment>
<evidence type="ECO:0000256" key="7">
    <source>
        <dbReference type="ARBA" id="ARBA00023242"/>
    </source>
</evidence>
<evidence type="ECO:0000256" key="2">
    <source>
        <dbReference type="ARBA" id="ARBA00023015"/>
    </source>
</evidence>
<protein>
    <recommendedName>
        <fullName evidence="11">AP2/ERF domain-containing protein</fullName>
    </recommendedName>
</protein>
<proteinExistence type="inferred from homology"/>
<evidence type="ECO:0000256" key="8">
    <source>
        <dbReference type="ARBA" id="ARBA00024343"/>
    </source>
</evidence>
<keyword evidence="9" id="KW-0175">Coiled coil</keyword>
<evidence type="ECO:0000256" key="6">
    <source>
        <dbReference type="ARBA" id="ARBA00023163"/>
    </source>
</evidence>
<dbReference type="PANTHER" id="PTHR31241:SF62">
    <property type="entry name" value="DEHYDRATION-RESPONSIVE ELEMENT-BINDING PROTEIN 2D"/>
    <property type="match status" value="1"/>
</dbReference>
<evidence type="ECO:0000256" key="1">
    <source>
        <dbReference type="ARBA" id="ARBA00004123"/>
    </source>
</evidence>
<dbReference type="EMBL" id="CP136896">
    <property type="protein sequence ID" value="WOL14800.1"/>
    <property type="molecule type" value="Genomic_DNA"/>
</dbReference>
<dbReference type="PRINTS" id="PR00367">
    <property type="entry name" value="ETHRSPELEMNT"/>
</dbReference>